<evidence type="ECO:0000256" key="2">
    <source>
        <dbReference type="SAM" id="Phobius"/>
    </source>
</evidence>
<name>A0A409Y4H7_9AGAR</name>
<proteinExistence type="predicted"/>
<comment type="caution">
    <text evidence="3">The sequence shown here is derived from an EMBL/GenBank/DDBJ whole genome shotgun (WGS) entry which is preliminary data.</text>
</comment>
<reference evidence="3 4" key="1">
    <citation type="journal article" date="2018" name="Evol. Lett.">
        <title>Horizontal gene cluster transfer increased hallucinogenic mushroom diversity.</title>
        <authorList>
            <person name="Reynolds H.T."/>
            <person name="Vijayakumar V."/>
            <person name="Gluck-Thaler E."/>
            <person name="Korotkin H.B."/>
            <person name="Matheny P.B."/>
            <person name="Slot J.C."/>
        </authorList>
    </citation>
    <scope>NUCLEOTIDE SEQUENCE [LARGE SCALE GENOMIC DNA]</scope>
    <source>
        <strain evidence="3 4">SRW20</strain>
    </source>
</reference>
<evidence type="ECO:0000256" key="1">
    <source>
        <dbReference type="SAM" id="MobiDB-lite"/>
    </source>
</evidence>
<feature type="compositionally biased region" description="Low complexity" evidence="1">
    <location>
        <begin position="872"/>
        <end position="896"/>
    </location>
</feature>
<feature type="region of interest" description="Disordered" evidence="1">
    <location>
        <begin position="693"/>
        <end position="720"/>
    </location>
</feature>
<dbReference type="Proteomes" id="UP000284706">
    <property type="component" value="Unassembled WGS sequence"/>
</dbReference>
<evidence type="ECO:0000313" key="4">
    <source>
        <dbReference type="Proteomes" id="UP000284706"/>
    </source>
</evidence>
<feature type="region of interest" description="Disordered" evidence="1">
    <location>
        <begin position="872"/>
        <end position="900"/>
    </location>
</feature>
<keyword evidence="2" id="KW-1133">Transmembrane helix</keyword>
<feature type="transmembrane region" description="Helical" evidence="2">
    <location>
        <begin position="565"/>
        <end position="585"/>
    </location>
</feature>
<accession>A0A409Y4H7</accession>
<feature type="compositionally biased region" description="Low complexity" evidence="1">
    <location>
        <begin position="699"/>
        <end position="720"/>
    </location>
</feature>
<gene>
    <name evidence="3" type="ORF">CVT26_002996</name>
</gene>
<organism evidence="3 4">
    <name type="scientific">Gymnopilus dilepis</name>
    <dbReference type="NCBI Taxonomy" id="231916"/>
    <lineage>
        <taxon>Eukaryota</taxon>
        <taxon>Fungi</taxon>
        <taxon>Dikarya</taxon>
        <taxon>Basidiomycota</taxon>
        <taxon>Agaricomycotina</taxon>
        <taxon>Agaricomycetes</taxon>
        <taxon>Agaricomycetidae</taxon>
        <taxon>Agaricales</taxon>
        <taxon>Agaricineae</taxon>
        <taxon>Hymenogastraceae</taxon>
        <taxon>Gymnopilus</taxon>
    </lineage>
</organism>
<dbReference type="AlphaFoldDB" id="A0A409Y4H7"/>
<keyword evidence="2" id="KW-0472">Membrane</keyword>
<dbReference type="OrthoDB" id="3024632at2759"/>
<evidence type="ECO:0000313" key="3">
    <source>
        <dbReference type="EMBL" id="PPQ97910.1"/>
    </source>
</evidence>
<dbReference type="EMBL" id="NHYE01001168">
    <property type="protein sequence ID" value="PPQ97910.1"/>
    <property type="molecule type" value="Genomic_DNA"/>
</dbReference>
<keyword evidence="2" id="KW-0812">Transmembrane</keyword>
<dbReference type="InParanoid" id="A0A409Y4H7"/>
<feature type="transmembrane region" description="Helical" evidence="2">
    <location>
        <begin position="12"/>
        <end position="34"/>
    </location>
</feature>
<keyword evidence="4" id="KW-1185">Reference proteome</keyword>
<feature type="transmembrane region" description="Helical" evidence="2">
    <location>
        <begin position="591"/>
        <end position="610"/>
    </location>
</feature>
<sequence>MSYLLLGQQQTVFVLMWAAFQLGWMVLRILLFHLTDASHPMANRPMSGRRLEALPLSMKLRVANLVCAVSLYQAHLHPRGLVAYLEDSFSTRQIARLASPSNITHVYPLPLDSAGLSIDTKSTASEKMGSNAIRLNILAVIGDTTLSSAAWIIGDQKYSPMDLYDSCIIIFEVPSFEEKLSKALAIPAARVYSGRFTWSGTVTQDAEESLEPLFVSRGTGSQVNVEEQTWIYWIPCETGDWLQFKCRGAVLGRQTGEVLTETQLDRILGAGNLNISLKDVADVKSITASSLLPTLNFGNGLIEIAALTTLVGSTTAGDLVLGNRGAAGLVWGSISAFGSSSVIKACASAANPGWLRQMLGLRSIYSDKAVGMDLSLAPGKKVARRIRATLDSDTGPLGVSCLSDDPDGTPMDKSPKIKEHHTYRDIYAFDKTTSVMLSELSSTPADAPLTVHSHYHYAFYRPHHLRFQVLVLALSLLKSVEIYTLFTQGGLLVGLLSGVPFAFSFISGICLEIHDIIVSRRSVEVDGHVDLVAATPLPTTKRVGGAKKVVLGASLNPRSGPWWKFFWIVTGTLQALYIVLSYFLLGQQETTFVFIWAGFQLFWIIARILIFNLTENTHPMADRPMKGLKLDNLPVSMKLRVTNLVLAVGNYQAHMHPRNIDAYLDDSFSTRQIARLLAPENMSQAYPLQTKSAFQPGESPSHLRSPSTSSFSSSSLSVSSGGTLVSAGPRTMKVNILAVVGDTALSSAAWMLANSKLSPMDLYDSCIVVFEVTNTSSNSSSSLSLPFEKTSSGSRIVAVPSARVFSARSQWFDIMAASNEDALEPLFIPRGAGSQVNADEKTWLYWIPCENGEWLQIKSSVNSLPSALSSATLATSPTSPSSSSAVSSGSGSTTAPMPSIRLSNTSTAKVSSVLGHQLAEVLDDKQLSRVLGAGNLNISLKDASEVMSIVDVSRRASEGLVAFLR</sequence>
<protein>
    <submittedName>
        <fullName evidence="3">Uncharacterized protein</fullName>
    </submittedName>
</protein>